<evidence type="ECO:0000313" key="1">
    <source>
        <dbReference type="EMBL" id="KAI3784296.1"/>
    </source>
</evidence>
<name>A0ACB9GM70_9ASTR</name>
<comment type="caution">
    <text evidence="1">The sequence shown here is derived from an EMBL/GenBank/DDBJ whole genome shotgun (WGS) entry which is preliminary data.</text>
</comment>
<reference evidence="2" key="1">
    <citation type="journal article" date="2022" name="Mol. Ecol. Resour.">
        <title>The genomes of chicory, endive, great burdock and yacon provide insights into Asteraceae palaeo-polyploidization history and plant inulin production.</title>
        <authorList>
            <person name="Fan W."/>
            <person name="Wang S."/>
            <person name="Wang H."/>
            <person name="Wang A."/>
            <person name="Jiang F."/>
            <person name="Liu H."/>
            <person name="Zhao H."/>
            <person name="Xu D."/>
            <person name="Zhang Y."/>
        </authorList>
    </citation>
    <scope>NUCLEOTIDE SEQUENCE [LARGE SCALE GENOMIC DNA]</scope>
    <source>
        <strain evidence="2">cv. Yunnan</strain>
    </source>
</reference>
<keyword evidence="2" id="KW-1185">Reference proteome</keyword>
<dbReference type="EMBL" id="CM042031">
    <property type="protein sequence ID" value="KAI3784296.1"/>
    <property type="molecule type" value="Genomic_DNA"/>
</dbReference>
<protein>
    <submittedName>
        <fullName evidence="1">Uncharacterized protein</fullName>
    </submittedName>
</protein>
<proteinExistence type="predicted"/>
<organism evidence="1 2">
    <name type="scientific">Smallanthus sonchifolius</name>
    <dbReference type="NCBI Taxonomy" id="185202"/>
    <lineage>
        <taxon>Eukaryota</taxon>
        <taxon>Viridiplantae</taxon>
        <taxon>Streptophyta</taxon>
        <taxon>Embryophyta</taxon>
        <taxon>Tracheophyta</taxon>
        <taxon>Spermatophyta</taxon>
        <taxon>Magnoliopsida</taxon>
        <taxon>eudicotyledons</taxon>
        <taxon>Gunneridae</taxon>
        <taxon>Pentapetalae</taxon>
        <taxon>asterids</taxon>
        <taxon>campanulids</taxon>
        <taxon>Asterales</taxon>
        <taxon>Asteraceae</taxon>
        <taxon>Asteroideae</taxon>
        <taxon>Heliantheae alliance</taxon>
        <taxon>Millerieae</taxon>
        <taxon>Smallanthus</taxon>
    </lineage>
</organism>
<sequence>MELWNTYGLCQVATCIGNPLTFDKITAERCVKRDGIARFAIVLVKVEAKIVLPSTVRGLYPAHVEFPAKSIEVFGRKNRLARKLEEDKGKGSGLQQLKEKETENGTTEVRSMKDGNTIDEASTSRKNTAKYNNKGSLKPTPAIQEYKPKTKAHSNPIETSTSFEALLPETIISETSPEAKNIDQLLKKEVFAAKNDPNCRKEILSLHSVMHHI</sequence>
<reference evidence="1 2" key="2">
    <citation type="journal article" date="2022" name="Mol. Ecol. Resour.">
        <title>The genomes of chicory, endive, great burdock and yacon provide insights into Asteraceae paleo-polyploidization history and plant inulin production.</title>
        <authorList>
            <person name="Fan W."/>
            <person name="Wang S."/>
            <person name="Wang H."/>
            <person name="Wang A."/>
            <person name="Jiang F."/>
            <person name="Liu H."/>
            <person name="Zhao H."/>
            <person name="Xu D."/>
            <person name="Zhang Y."/>
        </authorList>
    </citation>
    <scope>NUCLEOTIDE SEQUENCE [LARGE SCALE GENOMIC DNA]</scope>
    <source>
        <strain evidence="2">cv. Yunnan</strain>
        <tissue evidence="1">Leaves</tissue>
    </source>
</reference>
<gene>
    <name evidence="1" type="ORF">L1987_43393</name>
</gene>
<accession>A0ACB9GM70</accession>
<evidence type="ECO:0000313" key="2">
    <source>
        <dbReference type="Proteomes" id="UP001056120"/>
    </source>
</evidence>
<dbReference type="Proteomes" id="UP001056120">
    <property type="component" value="Linkage Group LG14"/>
</dbReference>